<dbReference type="RefSeq" id="WP_200623036.1">
    <property type="nucleotide sequence ID" value="NZ_CAJNAU010000226.1"/>
</dbReference>
<dbReference type="Proteomes" id="UP000674425">
    <property type="component" value="Unassembled WGS sequence"/>
</dbReference>
<comment type="caution">
    <text evidence="1">The sequence shown here is derived from an EMBL/GenBank/DDBJ whole genome shotgun (WGS) entry which is preliminary data.</text>
</comment>
<evidence type="ECO:0000313" key="1">
    <source>
        <dbReference type="EMBL" id="CAE6868246.1"/>
    </source>
</evidence>
<name>A0ABM8T8P8_9BURK</name>
<sequence>MARFHKFDVARSQLVTATEIFLNQRHFSSVITLAGAASGILDELVRRAGKEPFVDYACRVHRELAGKTPPRKSYFHHIEKRLGISAHKHLSDKDSPTVKLDLEKQALDALLRAIADYITLNGQDEPFVKAVLQWTWVNSDGKAIMEKYKALPRKLRPSE</sequence>
<keyword evidence="2" id="KW-1185">Reference proteome</keyword>
<gene>
    <name evidence="1" type="ORF">R69658_07993</name>
</gene>
<evidence type="ECO:0000313" key="2">
    <source>
        <dbReference type="Proteomes" id="UP000674425"/>
    </source>
</evidence>
<organism evidence="1 2">
    <name type="scientific">Paraburkholderia aspalathi</name>
    <dbReference type="NCBI Taxonomy" id="1324617"/>
    <lineage>
        <taxon>Bacteria</taxon>
        <taxon>Pseudomonadati</taxon>
        <taxon>Pseudomonadota</taxon>
        <taxon>Betaproteobacteria</taxon>
        <taxon>Burkholderiales</taxon>
        <taxon>Burkholderiaceae</taxon>
        <taxon>Paraburkholderia</taxon>
    </lineage>
</organism>
<accession>A0ABM8T8P8</accession>
<reference evidence="1 2" key="1">
    <citation type="submission" date="2021-02" db="EMBL/GenBank/DDBJ databases">
        <authorList>
            <person name="Vanwijnsberghe S."/>
        </authorList>
    </citation>
    <scope>NUCLEOTIDE SEQUENCE [LARGE SCALE GENOMIC DNA]</scope>
    <source>
        <strain evidence="1 2">R-69658</strain>
    </source>
</reference>
<dbReference type="EMBL" id="CAJNAU010000226">
    <property type="protein sequence ID" value="CAE6868246.1"/>
    <property type="molecule type" value="Genomic_DNA"/>
</dbReference>
<proteinExistence type="predicted"/>
<protein>
    <submittedName>
        <fullName evidence="1">Uncharacterized protein</fullName>
    </submittedName>
</protein>